<dbReference type="AlphaFoldDB" id="A0A381NYB0"/>
<evidence type="ECO:0008006" key="3">
    <source>
        <dbReference type="Google" id="ProtNLM"/>
    </source>
</evidence>
<sequence length="135" mass="14582">MPAIGPGKWVTPPALDKATVAMVSTAGLHRRTDPPFTMGSLDYRIIPGDIQFGDLVVSHISANFDRSAFGQDPNVVFPMDRLRELAAAGEIGGVARWHYSFMGAMPDPSRFEETGEEIGRLMAQDGVDVALLVPI</sequence>
<gene>
    <name evidence="2" type="ORF">METZ01_LOCUS12038</name>
</gene>
<accession>A0A381NYB0</accession>
<proteinExistence type="predicted"/>
<dbReference type="InterPro" id="IPR010187">
    <property type="entry name" value="Various_sel_PB"/>
</dbReference>
<name>A0A381NYB0_9ZZZZ</name>
<protein>
    <recommendedName>
        <fullName evidence="3">Selenoprotein B glycine/betaine/sarcosine/D-proline reductase</fullName>
    </recommendedName>
</protein>
<dbReference type="EMBL" id="UINC01000666">
    <property type="protein sequence ID" value="SUZ59184.1"/>
    <property type="molecule type" value="Genomic_DNA"/>
</dbReference>
<dbReference type="GO" id="GO:0050485">
    <property type="term" value="F:oxidoreductase activity, acting on X-H and Y-H to form an X-Y bond, with a disulfide as acceptor"/>
    <property type="evidence" value="ECO:0007669"/>
    <property type="project" value="InterPro"/>
</dbReference>
<organism evidence="2">
    <name type="scientific">marine metagenome</name>
    <dbReference type="NCBI Taxonomy" id="408172"/>
    <lineage>
        <taxon>unclassified sequences</taxon>
        <taxon>metagenomes</taxon>
        <taxon>ecological metagenomes</taxon>
    </lineage>
</organism>
<dbReference type="Pfam" id="PF07355">
    <property type="entry name" value="GRDB"/>
    <property type="match status" value="1"/>
</dbReference>
<keyword evidence="1" id="KW-0560">Oxidoreductase</keyword>
<evidence type="ECO:0000256" key="1">
    <source>
        <dbReference type="ARBA" id="ARBA00023002"/>
    </source>
</evidence>
<reference evidence="2" key="1">
    <citation type="submission" date="2018-05" db="EMBL/GenBank/DDBJ databases">
        <authorList>
            <person name="Lanie J.A."/>
            <person name="Ng W.-L."/>
            <person name="Kazmierczak K.M."/>
            <person name="Andrzejewski T.M."/>
            <person name="Davidsen T.M."/>
            <person name="Wayne K.J."/>
            <person name="Tettelin H."/>
            <person name="Glass J.I."/>
            <person name="Rusch D."/>
            <person name="Podicherti R."/>
            <person name="Tsui H.-C.T."/>
            <person name="Winkler M.E."/>
        </authorList>
    </citation>
    <scope>NUCLEOTIDE SEQUENCE</scope>
</reference>
<evidence type="ECO:0000313" key="2">
    <source>
        <dbReference type="EMBL" id="SUZ59184.1"/>
    </source>
</evidence>